<dbReference type="PANTHER" id="PTHR11097">
    <property type="entry name" value="EXOSOME COMPLEX EXONUCLEASE RIBOSOMAL RNA PROCESSING PROTEIN"/>
    <property type="match status" value="1"/>
</dbReference>
<protein>
    <recommendedName>
        <fullName evidence="4">Exosome complex component RRP45</fullName>
    </recommendedName>
    <alternativeName>
        <fullName evidence="7">Exosome component 9</fullName>
    </alternativeName>
</protein>
<feature type="compositionally biased region" description="Acidic residues" evidence="8">
    <location>
        <begin position="398"/>
        <end position="413"/>
    </location>
</feature>
<dbReference type="GO" id="GO:0071035">
    <property type="term" value="P:nuclear polyadenylation-dependent rRNA catabolic process"/>
    <property type="evidence" value="ECO:0007669"/>
    <property type="project" value="TreeGrafter"/>
</dbReference>
<evidence type="ECO:0000256" key="4">
    <source>
        <dbReference type="ARBA" id="ARBA00019572"/>
    </source>
</evidence>
<organism evidence="10 11">
    <name type="scientific">Blomia tropicalis</name>
    <name type="common">Mite</name>
    <dbReference type="NCBI Taxonomy" id="40697"/>
    <lineage>
        <taxon>Eukaryota</taxon>
        <taxon>Metazoa</taxon>
        <taxon>Ecdysozoa</taxon>
        <taxon>Arthropoda</taxon>
        <taxon>Chelicerata</taxon>
        <taxon>Arachnida</taxon>
        <taxon>Acari</taxon>
        <taxon>Acariformes</taxon>
        <taxon>Sarcoptiformes</taxon>
        <taxon>Astigmata</taxon>
        <taxon>Glycyphagoidea</taxon>
        <taxon>Echimyopodidae</taxon>
        <taxon>Blomia</taxon>
    </lineage>
</organism>
<evidence type="ECO:0000256" key="3">
    <source>
        <dbReference type="ARBA" id="ARBA00006678"/>
    </source>
</evidence>
<evidence type="ECO:0000256" key="7">
    <source>
        <dbReference type="ARBA" id="ARBA00032660"/>
    </source>
</evidence>
<dbReference type="InterPro" id="IPR033100">
    <property type="entry name" value="Rrp45"/>
</dbReference>
<proteinExistence type="inferred from homology"/>
<comment type="subcellular location">
    <subcellularLocation>
        <location evidence="2">Cytoplasm</location>
    </subcellularLocation>
    <subcellularLocation>
        <location evidence="1">Nucleus</location>
    </subcellularLocation>
</comment>
<name>A0A9Q0M973_BLOTA</name>
<evidence type="ECO:0000313" key="10">
    <source>
        <dbReference type="EMBL" id="KAJ6221505.1"/>
    </source>
</evidence>
<keyword evidence="11" id="KW-1185">Reference proteome</keyword>
<dbReference type="Pfam" id="PF01138">
    <property type="entry name" value="RNase_PH"/>
    <property type="match status" value="1"/>
</dbReference>
<dbReference type="EMBL" id="JAPWDV010000001">
    <property type="protein sequence ID" value="KAJ6221505.1"/>
    <property type="molecule type" value="Genomic_DNA"/>
</dbReference>
<dbReference type="InterPro" id="IPR020568">
    <property type="entry name" value="Ribosomal_Su5_D2-typ_SF"/>
</dbReference>
<keyword evidence="5" id="KW-0963">Cytoplasm</keyword>
<evidence type="ECO:0000256" key="2">
    <source>
        <dbReference type="ARBA" id="ARBA00004496"/>
    </source>
</evidence>
<feature type="domain" description="Exoribonuclease phosphorolytic" evidence="9">
    <location>
        <begin position="30"/>
        <end position="165"/>
    </location>
</feature>
<dbReference type="OrthoDB" id="10264038at2759"/>
<dbReference type="GO" id="GO:0034476">
    <property type="term" value="P:U5 snRNA 3'-end processing"/>
    <property type="evidence" value="ECO:0007669"/>
    <property type="project" value="TreeGrafter"/>
</dbReference>
<keyword evidence="6" id="KW-0694">RNA-binding</keyword>
<dbReference type="SUPFAM" id="SSF55666">
    <property type="entry name" value="Ribonuclease PH domain 2-like"/>
    <property type="match status" value="1"/>
</dbReference>
<feature type="region of interest" description="Disordered" evidence="8">
    <location>
        <begin position="452"/>
        <end position="540"/>
    </location>
</feature>
<dbReference type="GO" id="GO:0000176">
    <property type="term" value="C:nuclear exosome (RNase complex)"/>
    <property type="evidence" value="ECO:0007669"/>
    <property type="project" value="TreeGrafter"/>
</dbReference>
<dbReference type="InterPro" id="IPR027408">
    <property type="entry name" value="PNPase/RNase_PH_dom_sf"/>
</dbReference>
<evidence type="ECO:0000256" key="5">
    <source>
        <dbReference type="ARBA" id="ARBA00022490"/>
    </source>
</evidence>
<evidence type="ECO:0000313" key="11">
    <source>
        <dbReference type="Proteomes" id="UP001142055"/>
    </source>
</evidence>
<dbReference type="GO" id="GO:0071038">
    <property type="term" value="P:TRAMP-dependent tRNA surveillance pathway"/>
    <property type="evidence" value="ECO:0007669"/>
    <property type="project" value="TreeGrafter"/>
</dbReference>
<dbReference type="GO" id="GO:0071028">
    <property type="term" value="P:nuclear mRNA surveillance"/>
    <property type="evidence" value="ECO:0007669"/>
    <property type="project" value="TreeGrafter"/>
</dbReference>
<comment type="similarity">
    <text evidence="3">Belongs to the RNase PH family.</text>
</comment>
<dbReference type="InterPro" id="IPR001247">
    <property type="entry name" value="ExoRNase_PH_dom1"/>
</dbReference>
<dbReference type="AlphaFoldDB" id="A0A9Q0M973"/>
<dbReference type="GO" id="GO:0034473">
    <property type="term" value="P:U1 snRNA 3'-end processing"/>
    <property type="evidence" value="ECO:0007669"/>
    <property type="project" value="TreeGrafter"/>
</dbReference>
<evidence type="ECO:0000256" key="8">
    <source>
        <dbReference type="SAM" id="MobiDB-lite"/>
    </source>
</evidence>
<dbReference type="GO" id="GO:0000467">
    <property type="term" value="P:exonucleolytic trimming to generate mature 3'-end of 5.8S rRNA from tricistronic rRNA transcript (SSU-rRNA, 5.8S rRNA, LSU-rRNA)"/>
    <property type="evidence" value="ECO:0007669"/>
    <property type="project" value="TreeGrafter"/>
</dbReference>
<dbReference type="Proteomes" id="UP001142055">
    <property type="component" value="Chromosome 1"/>
</dbReference>
<dbReference type="InterPro" id="IPR036345">
    <property type="entry name" value="ExoRNase_PH_dom2_sf"/>
</dbReference>
<dbReference type="GO" id="GO:0035925">
    <property type="term" value="F:mRNA 3'-UTR AU-rich region binding"/>
    <property type="evidence" value="ECO:0007669"/>
    <property type="project" value="TreeGrafter"/>
</dbReference>
<gene>
    <name evidence="10" type="ORF">RDWZM_000050</name>
</gene>
<dbReference type="GO" id="GO:0034475">
    <property type="term" value="P:U4 snRNA 3'-end processing"/>
    <property type="evidence" value="ECO:0007669"/>
    <property type="project" value="TreeGrafter"/>
</dbReference>
<feature type="region of interest" description="Disordered" evidence="8">
    <location>
        <begin position="397"/>
        <end position="416"/>
    </location>
</feature>
<reference evidence="10" key="1">
    <citation type="submission" date="2022-12" db="EMBL/GenBank/DDBJ databases">
        <title>Genome assemblies of Blomia tropicalis.</title>
        <authorList>
            <person name="Cui Y."/>
        </authorList>
    </citation>
    <scope>NUCLEOTIDE SEQUENCE</scope>
    <source>
        <tissue evidence="10">Adult mites</tissue>
    </source>
</reference>
<feature type="compositionally biased region" description="Basic residues" evidence="8">
    <location>
        <begin position="495"/>
        <end position="505"/>
    </location>
</feature>
<dbReference type="CDD" id="cd11368">
    <property type="entry name" value="RNase_PH_RRP45"/>
    <property type="match status" value="1"/>
</dbReference>
<feature type="compositionally biased region" description="Polar residues" evidence="8">
    <location>
        <begin position="452"/>
        <end position="476"/>
    </location>
</feature>
<dbReference type="GO" id="GO:0016075">
    <property type="term" value="P:rRNA catabolic process"/>
    <property type="evidence" value="ECO:0007669"/>
    <property type="project" value="TreeGrafter"/>
</dbReference>
<comment type="caution">
    <text evidence="10">The sequence shown here is derived from an EMBL/GenBank/DDBJ whole genome shotgun (WGS) entry which is preliminary data.</text>
</comment>
<accession>A0A9Q0M973</accession>
<feature type="compositionally biased region" description="Basic and acidic residues" evidence="8">
    <location>
        <begin position="480"/>
        <end position="492"/>
    </location>
</feature>
<dbReference type="GO" id="GO:0000177">
    <property type="term" value="C:cytoplasmic exosome (RNase complex)"/>
    <property type="evidence" value="ECO:0007669"/>
    <property type="project" value="TreeGrafter"/>
</dbReference>
<evidence type="ECO:0000256" key="1">
    <source>
        <dbReference type="ARBA" id="ARBA00004123"/>
    </source>
</evidence>
<evidence type="ECO:0000259" key="9">
    <source>
        <dbReference type="Pfam" id="PF01138"/>
    </source>
</evidence>
<dbReference type="SUPFAM" id="SSF54211">
    <property type="entry name" value="Ribosomal protein S5 domain 2-like"/>
    <property type="match status" value="1"/>
</dbReference>
<dbReference type="InterPro" id="IPR050590">
    <property type="entry name" value="Exosome_comp_Rrp42_subfam"/>
</dbReference>
<sequence>MSRTVANCNRSFIIEALLQNKRLDGRSLHQFRNLQVNYGQTFGSCYVQLGHTIIFASTEATIDEPRLTRPAEGRFKMSMNICAGGKEKWLRNIERSQPMEGVLTMRLIEKIINRINVLDLESLCLVVGRAVWCINTKLVLFNYDGNMIEAASIATIASLMHFRRPEATVTPDGDVIVHTLEESNPIPLTLFHYPICITFQFMDHTLLRRIMRENQELFPDQHCQQVQKAMKLMICDPTEEEEDFLRNVLVICANTYKEIVAIQSLGRISLSSFASKLLKDCTTKAFERVHFVTDYLKTELEKHNKSSLSAKNVSLQRTDNFYEAMKNGQLCIVNSSIKNDMNGFTLTAAPDEDNDTKEKQYDIDEKISSFLAEQRQQSHSFGDGGLSKWGIVARQEFDNEDEENDDEEEELDESGAIQPSMSFAHKIGFNANKQDLPKSKLNQFKVTNQTQFEPPNVLPQTSMTTSTNVQSKQNQWIKVESSKKKNQEEFQKMTKSQRKRHARNKALREQRGLPSNLKIPEPITDSDEDEVVLLDSEYKK</sequence>
<dbReference type="Gene3D" id="3.30.230.70">
    <property type="entry name" value="GHMP Kinase, N-terminal domain"/>
    <property type="match status" value="1"/>
</dbReference>
<evidence type="ECO:0000256" key="6">
    <source>
        <dbReference type="ARBA" id="ARBA00022884"/>
    </source>
</evidence>
<dbReference type="PANTHER" id="PTHR11097:SF14">
    <property type="entry name" value="EXOSOME COMPLEX COMPONENT RRP45"/>
    <property type="match status" value="1"/>
</dbReference>